<evidence type="ECO:0000313" key="1">
    <source>
        <dbReference type="EMBL" id="GFH09834.1"/>
    </source>
</evidence>
<evidence type="ECO:0000313" key="2">
    <source>
        <dbReference type="Proteomes" id="UP000485058"/>
    </source>
</evidence>
<reference evidence="1 2" key="1">
    <citation type="submission" date="2020-02" db="EMBL/GenBank/DDBJ databases">
        <title>Draft genome sequence of Haematococcus lacustris strain NIES-144.</title>
        <authorList>
            <person name="Morimoto D."/>
            <person name="Nakagawa S."/>
            <person name="Yoshida T."/>
            <person name="Sawayama S."/>
        </authorList>
    </citation>
    <scope>NUCLEOTIDE SEQUENCE [LARGE SCALE GENOMIC DNA]</scope>
    <source>
        <strain evidence="1 2">NIES-144</strain>
    </source>
</reference>
<protein>
    <submittedName>
        <fullName evidence="1">Uncharacterized protein</fullName>
    </submittedName>
</protein>
<gene>
    <name evidence="1" type="ORF">HaLaN_05051</name>
</gene>
<comment type="caution">
    <text evidence="1">The sequence shown here is derived from an EMBL/GenBank/DDBJ whole genome shotgun (WGS) entry which is preliminary data.</text>
</comment>
<proteinExistence type="predicted"/>
<keyword evidence="2" id="KW-1185">Reference proteome</keyword>
<accession>A0A699YSQ3</accession>
<dbReference type="AlphaFoldDB" id="A0A699YSQ3"/>
<sequence>MEGAPSPSQRCVRQHGLQFIALRAAISRVSPRVGRVDAPSLALQPQRGLLLADVNLAASLVKKSADGLAQKCQRPDTKGW</sequence>
<dbReference type="Proteomes" id="UP000485058">
    <property type="component" value="Unassembled WGS sequence"/>
</dbReference>
<name>A0A699YSQ3_HAELA</name>
<organism evidence="1 2">
    <name type="scientific">Haematococcus lacustris</name>
    <name type="common">Green alga</name>
    <name type="synonym">Haematococcus pluvialis</name>
    <dbReference type="NCBI Taxonomy" id="44745"/>
    <lineage>
        <taxon>Eukaryota</taxon>
        <taxon>Viridiplantae</taxon>
        <taxon>Chlorophyta</taxon>
        <taxon>core chlorophytes</taxon>
        <taxon>Chlorophyceae</taxon>
        <taxon>CS clade</taxon>
        <taxon>Chlamydomonadales</taxon>
        <taxon>Haematococcaceae</taxon>
        <taxon>Haematococcus</taxon>
    </lineage>
</organism>
<dbReference type="EMBL" id="BLLF01000267">
    <property type="protein sequence ID" value="GFH09834.1"/>
    <property type="molecule type" value="Genomic_DNA"/>
</dbReference>